<dbReference type="Gene3D" id="3.90.550.10">
    <property type="entry name" value="Spore Coat Polysaccharide Biosynthesis Protein SpsA, Chain A"/>
    <property type="match status" value="1"/>
</dbReference>
<name>A0A829W9A7_9FIRM</name>
<keyword evidence="2" id="KW-0808">Transferase</keyword>
<dbReference type="EMBL" id="JAAISW010000066">
    <property type="protein sequence ID" value="NSJ46421.1"/>
    <property type="molecule type" value="Genomic_DNA"/>
</dbReference>
<feature type="domain" description="Glycosyltransferase 2-like" evidence="1">
    <location>
        <begin position="7"/>
        <end position="134"/>
    </location>
</feature>
<dbReference type="AlphaFoldDB" id="A0A829W9A7"/>
<dbReference type="CDD" id="cd00761">
    <property type="entry name" value="Glyco_tranf_GTA_type"/>
    <property type="match status" value="1"/>
</dbReference>
<dbReference type="RefSeq" id="WP_002588713.1">
    <property type="nucleotide sequence ID" value="NZ_BJLB01000001.1"/>
</dbReference>
<proteinExistence type="predicted"/>
<reference evidence="2 4" key="1">
    <citation type="submission" date="2019-06" db="EMBL/GenBank/DDBJ databases">
        <title>Draft genome sequence of [Clostridium] clostridioforme NBRC 113352.</title>
        <authorList>
            <person name="Miura T."/>
            <person name="Furukawa M."/>
            <person name="Shimamura M."/>
            <person name="Ohyama Y."/>
            <person name="Yamazoe A."/>
            <person name="Kawasaki H."/>
        </authorList>
    </citation>
    <scope>NUCLEOTIDE SEQUENCE [LARGE SCALE GENOMIC DNA]</scope>
    <source>
        <strain evidence="2 4">NBRC 113352</strain>
    </source>
</reference>
<dbReference type="Proteomes" id="UP000719916">
    <property type="component" value="Unassembled WGS sequence"/>
</dbReference>
<evidence type="ECO:0000313" key="3">
    <source>
        <dbReference type="EMBL" id="NSJ46421.1"/>
    </source>
</evidence>
<gene>
    <name evidence="2" type="ORF">Ccl03g_13460</name>
    <name evidence="3" type="ORF">G5B26_23250</name>
</gene>
<evidence type="ECO:0000313" key="4">
    <source>
        <dbReference type="Proteomes" id="UP000315200"/>
    </source>
</evidence>
<protein>
    <submittedName>
        <fullName evidence="2">Glycosyl transferase</fullName>
    </submittedName>
    <submittedName>
        <fullName evidence="3">Glycosyltransferase family 2 protein</fullName>
    </submittedName>
</protein>
<evidence type="ECO:0000313" key="2">
    <source>
        <dbReference type="EMBL" id="GEA35633.1"/>
    </source>
</evidence>
<reference evidence="3 5" key="2">
    <citation type="journal article" date="2020" name="Cell Host Microbe">
        <title>Functional and Genomic Variation between Human-Derived Isolates of Lachnospiraceae Reveals Inter- and Intra-Species Diversity.</title>
        <authorList>
            <person name="Sorbara M.T."/>
            <person name="Littmann E.R."/>
            <person name="Fontana E."/>
            <person name="Moody T.U."/>
            <person name="Kohout C.E."/>
            <person name="Gjonbalaj M."/>
            <person name="Eaton V."/>
            <person name="Seok R."/>
            <person name="Leiner I.M."/>
            <person name="Pamer E.G."/>
        </authorList>
    </citation>
    <scope>NUCLEOTIDE SEQUENCE [LARGE SCALE GENOMIC DNA]</scope>
    <source>
        <strain evidence="3 5">MSK.2.26</strain>
    </source>
</reference>
<dbReference type="GO" id="GO:0016758">
    <property type="term" value="F:hexosyltransferase activity"/>
    <property type="evidence" value="ECO:0007669"/>
    <property type="project" value="UniProtKB-ARBA"/>
</dbReference>
<reference evidence="3" key="3">
    <citation type="submission" date="2020-02" db="EMBL/GenBank/DDBJ databases">
        <authorList>
            <person name="Littmann E."/>
            <person name="Sorbara M."/>
        </authorList>
    </citation>
    <scope>NUCLEOTIDE SEQUENCE</scope>
    <source>
        <strain evidence="3">MSK.2.26</strain>
    </source>
</reference>
<dbReference type="PANTHER" id="PTHR22916">
    <property type="entry name" value="GLYCOSYLTRANSFERASE"/>
    <property type="match status" value="1"/>
</dbReference>
<dbReference type="InterPro" id="IPR001173">
    <property type="entry name" value="Glyco_trans_2-like"/>
</dbReference>
<comment type="caution">
    <text evidence="2">The sequence shown here is derived from an EMBL/GenBank/DDBJ whole genome shotgun (WGS) entry which is preliminary data.</text>
</comment>
<dbReference type="Pfam" id="PF00535">
    <property type="entry name" value="Glycos_transf_2"/>
    <property type="match status" value="1"/>
</dbReference>
<sequence>MTKLLTVSIAAYNMEKYIRQALDSLLSCRHAQSIEIFVIDDGGTDHTLEIAKEYAWKHPGTVIPVHKENGGYGSTINYSIEHATGKYFKQLDGDDWFCADKLDDFICLLGNVDDDMVFSQTIEYHEDSGEETVRDVCGNMKTGSHLFEDSSFEGIVSMHSASIKTELLQRMDRKITEHCFYTDVELVCYPLVSANTFYVYHEPVYTYRLGREGQSMSIEGIRKHYKEHEKVFWELVDIYKTIPESETAKKILMKMRLRKETAAHFKYCCLLESLEAGQTELVSFAKLVKRNAPDILASAKDYSKFVFLMVMSNYMAYPILAHIQLRKALGNRIGWGGVVTSRSEDRLFRSLETVHEQAKLPYYTLDFKDPMLPGGAVWA</sequence>
<dbReference type="SUPFAM" id="SSF53448">
    <property type="entry name" value="Nucleotide-diphospho-sugar transferases"/>
    <property type="match status" value="1"/>
</dbReference>
<evidence type="ECO:0000259" key="1">
    <source>
        <dbReference type="Pfam" id="PF00535"/>
    </source>
</evidence>
<dbReference type="Proteomes" id="UP000315200">
    <property type="component" value="Unassembled WGS sequence"/>
</dbReference>
<dbReference type="EMBL" id="BJLB01000001">
    <property type="protein sequence ID" value="GEA35633.1"/>
    <property type="molecule type" value="Genomic_DNA"/>
</dbReference>
<organism evidence="2 4">
    <name type="scientific">Enterocloster clostridioformis</name>
    <dbReference type="NCBI Taxonomy" id="1531"/>
    <lineage>
        <taxon>Bacteria</taxon>
        <taxon>Bacillati</taxon>
        <taxon>Bacillota</taxon>
        <taxon>Clostridia</taxon>
        <taxon>Lachnospirales</taxon>
        <taxon>Lachnospiraceae</taxon>
        <taxon>Enterocloster</taxon>
    </lineage>
</organism>
<dbReference type="InterPro" id="IPR029044">
    <property type="entry name" value="Nucleotide-diphossugar_trans"/>
</dbReference>
<dbReference type="PANTHER" id="PTHR22916:SF3">
    <property type="entry name" value="UDP-GLCNAC:BETAGAL BETA-1,3-N-ACETYLGLUCOSAMINYLTRANSFERASE-LIKE PROTEIN 1"/>
    <property type="match status" value="1"/>
</dbReference>
<accession>A0A829W9A7</accession>
<evidence type="ECO:0000313" key="5">
    <source>
        <dbReference type="Proteomes" id="UP000719916"/>
    </source>
</evidence>